<feature type="domain" description="Amidohydrolase 3" evidence="1">
    <location>
        <begin position="43"/>
        <end position="540"/>
    </location>
</feature>
<dbReference type="InterPro" id="IPR011059">
    <property type="entry name" value="Metal-dep_hydrolase_composite"/>
</dbReference>
<dbReference type="PANTHER" id="PTHR11647:SF1">
    <property type="entry name" value="COLLAPSIN RESPONSE MEDIATOR PROTEIN"/>
    <property type="match status" value="1"/>
</dbReference>
<dbReference type="RefSeq" id="WP_380806217.1">
    <property type="nucleotide sequence ID" value="NZ_JBHSFZ010000058.1"/>
</dbReference>
<dbReference type="Pfam" id="PF07969">
    <property type="entry name" value="Amidohydro_3"/>
    <property type="match status" value="1"/>
</dbReference>
<reference evidence="3" key="1">
    <citation type="journal article" date="2019" name="Int. J. Syst. Evol. Microbiol.">
        <title>The Global Catalogue of Microorganisms (GCM) 10K type strain sequencing project: providing services to taxonomists for standard genome sequencing and annotation.</title>
        <authorList>
            <consortium name="The Broad Institute Genomics Platform"/>
            <consortium name="The Broad Institute Genome Sequencing Center for Infectious Disease"/>
            <person name="Wu L."/>
            <person name="Ma J."/>
        </authorList>
    </citation>
    <scope>NUCLEOTIDE SEQUENCE [LARGE SCALE GENOMIC DNA]</scope>
    <source>
        <strain evidence="3">NBRC 103632</strain>
    </source>
</reference>
<dbReference type="Proteomes" id="UP001595957">
    <property type="component" value="Unassembled WGS sequence"/>
</dbReference>
<dbReference type="SUPFAM" id="SSF51338">
    <property type="entry name" value="Composite domain of metallo-dependent hydrolases"/>
    <property type="match status" value="1"/>
</dbReference>
<name>A0ABV9F3V3_9SPHN</name>
<evidence type="ECO:0000313" key="3">
    <source>
        <dbReference type="Proteomes" id="UP001595957"/>
    </source>
</evidence>
<dbReference type="Gene3D" id="2.30.40.10">
    <property type="entry name" value="Urease, subunit C, domain 1"/>
    <property type="match status" value="1"/>
</dbReference>
<evidence type="ECO:0000259" key="1">
    <source>
        <dbReference type="Pfam" id="PF07969"/>
    </source>
</evidence>
<dbReference type="Gene3D" id="3.20.20.140">
    <property type="entry name" value="Metal-dependent hydrolases"/>
    <property type="match status" value="2"/>
</dbReference>
<proteinExistence type="predicted"/>
<dbReference type="InterPro" id="IPR013108">
    <property type="entry name" value="Amidohydro_3"/>
</dbReference>
<accession>A0ABV9F3V3</accession>
<protein>
    <submittedName>
        <fullName evidence="2">Amidohydrolase family protein</fullName>
    </submittedName>
</protein>
<gene>
    <name evidence="2" type="ORF">ACFO3E_16215</name>
</gene>
<dbReference type="PANTHER" id="PTHR11647">
    <property type="entry name" value="HYDRANTOINASE/DIHYDROPYRIMIDINASE FAMILY MEMBER"/>
    <property type="match status" value="1"/>
</dbReference>
<keyword evidence="3" id="KW-1185">Reference proteome</keyword>
<dbReference type="EMBL" id="JBHSFZ010000058">
    <property type="protein sequence ID" value="MFC4595705.1"/>
    <property type="molecule type" value="Genomic_DNA"/>
</dbReference>
<comment type="caution">
    <text evidence="2">The sequence shown here is derived from an EMBL/GenBank/DDBJ whole genome shotgun (WGS) entry which is preliminary data.</text>
</comment>
<evidence type="ECO:0000313" key="2">
    <source>
        <dbReference type="EMBL" id="MFC4595705.1"/>
    </source>
</evidence>
<dbReference type="InterPro" id="IPR050378">
    <property type="entry name" value="Metallo-dep_Hydrolases_sf"/>
</dbReference>
<dbReference type="InterPro" id="IPR032466">
    <property type="entry name" value="Metal_Hydrolase"/>
</dbReference>
<dbReference type="SUPFAM" id="SSF51556">
    <property type="entry name" value="Metallo-dependent hydrolases"/>
    <property type="match status" value="1"/>
</dbReference>
<organism evidence="2 3">
    <name type="scientific">Sphingobium tyrosinilyticum</name>
    <dbReference type="NCBI Taxonomy" id="2715436"/>
    <lineage>
        <taxon>Bacteria</taxon>
        <taxon>Pseudomonadati</taxon>
        <taxon>Pseudomonadota</taxon>
        <taxon>Alphaproteobacteria</taxon>
        <taxon>Sphingomonadales</taxon>
        <taxon>Sphingomonadaceae</taxon>
        <taxon>Sphingobium</taxon>
    </lineage>
</organism>
<sequence>MLDLLIQNGMICDGSGTPAYKGDVGIRDGKVVAVGEVTSEARETIDAKGLTIAPGFIDPHTHYDAQLVWDGLAQPSLEHGITTIVPGNCSLSLAPLKPEHRDALGATFRKIEEMPKNAFDAGITWEWETFGEYLDAIKRGGLGINVAPLVGHSLLRLWVMGEEAASSRAATDAEIEQLQELLDECMRAGAIGMSGSWVDVDYKDRPVPARYADAKELDALCATLGKYAGVLQMVPEFFDSQLICARIDIMADLSRKHGITCTFSPMFDSNDSPNLVYITLDRVRQQVMAGAKVAPQMQVRPIDLSFELTQPTSTIITLPTWWQMTLMPMEEKVGKLKDPEYRKLLADEMDNFKAPLNLQYSFADGFIKRMGKEDPALMGRNVGELAAERGVRIGELMIDLSLENDFEISFGFSSVGHNNTAKIGELMHDPVVTIGAADGGAHVTNFSTYGDTGFMFSHYVRGHQSLSVEEAVQKLTHDVAKFWGLKDRGLLRPGYAADVIVFDPETFDRGPEVAVNDLPADGFRYIRHSIGMAHVIVNGVHSFSEQDGGYLEGRGGVIAERMAA</sequence>